<dbReference type="PANTHER" id="PTHR13301">
    <property type="entry name" value="X-BOX TRANSCRIPTION FACTOR-RELATED"/>
    <property type="match status" value="1"/>
</dbReference>
<keyword evidence="5 11" id="KW-1133">Transmembrane helix</keyword>
<evidence type="ECO:0000313" key="12">
    <source>
        <dbReference type="EMBL" id="VFQ62161.1"/>
    </source>
</evidence>
<gene>
    <name evidence="12" type="ORF">CCAM_LOCUS3937</name>
</gene>
<protein>
    <recommendedName>
        <fullName evidence="14">Glycosyltransferase 2-like domain-containing protein</fullName>
    </recommendedName>
</protein>
<dbReference type="GO" id="GO:0030244">
    <property type="term" value="P:cellulose biosynthetic process"/>
    <property type="evidence" value="ECO:0007669"/>
    <property type="project" value="InterPro"/>
</dbReference>
<keyword evidence="13" id="KW-1185">Reference proteome</keyword>
<evidence type="ECO:0000256" key="5">
    <source>
        <dbReference type="ARBA" id="ARBA00022989"/>
    </source>
</evidence>
<dbReference type="Gene3D" id="3.90.550.10">
    <property type="entry name" value="Spore Coat Polysaccharide Biosynthesis Protein SpsA, Chain A"/>
    <property type="match status" value="1"/>
</dbReference>
<evidence type="ECO:0008006" key="14">
    <source>
        <dbReference type="Google" id="ProtNLM"/>
    </source>
</evidence>
<dbReference type="Proteomes" id="UP000595140">
    <property type="component" value="Unassembled WGS sequence"/>
</dbReference>
<feature type="transmembrane region" description="Helical" evidence="11">
    <location>
        <begin position="59"/>
        <end position="79"/>
    </location>
</feature>
<sequence length="764" mass="86555">MPPRKPPSSPLSFPPLYEIRHRNNRISRAVEVIILCLLFLLITYRLISLYSHRGGGGFLLFPWFLALVCESWFTFLWILTVNSKWNQIDTHTYPQRLLQRVKDGTVELPAVDMFVTTADSDLEPPILTVNTVLSLLAVDYPASKLACYVSDDGASPLTFYSLLQAAKFARLWVPFCKKFNVAVRAPFQYFNNGPECSSLEFQHEWKEIKGEYSQLCAKIEDASKKPMIFDLTGEFSEFTKIEKRNHSTIIKVIWENNESLTHGDEVPNIIYISREKRLKHPHHYKAGAMNVLTRVSGVMTNAPFMVNVDCDCYVNDPKVVMRAMCILLGAEDEKDAGFVQFPQSFYGALEDDPYGNQFKVLMKYMVSGFAGIQGPFYQGTGCFHRRKVIYGSSPNKKEGESDKDIMLERYGKSKDAFVWSVVNILSSQSNNPCETSPPICMNSLEAAYQVAHSGYEFGTSWGYQVGWIYGSTTEDMLTGLTIHRKGWRSALCDHKPFSFLGCAPTGGPAALTQQKRWATGLMEILISNNNPIVGTSLGRLKFRQCLCYLWFMAWPMRPIFELSYSLLPAYCIFTNSHFQPKVNEGVVAIAIPSSIFIIYNLYTLFEYVNAGESIRAWWNNQRMQKVTSSASWFLGFLSGVFKVVGFSDTVFEVTKKEHYSDGAANTEQPDDGTFTFDDSPLFILGTTILLVNIAALFIGFVDYVRKEKVGWSLGEVICSVWVILMYWAFLKGLFRRGKYGIPWSIILKSGGLAFLFLHASKFVH</sequence>
<feature type="binding site" evidence="9">
    <location>
        <position position="123"/>
    </location>
    <ligand>
        <name>UDP-alpha-D-glucose</name>
        <dbReference type="ChEBI" id="CHEBI:58885"/>
    </ligand>
</feature>
<evidence type="ECO:0000256" key="4">
    <source>
        <dbReference type="ARBA" id="ARBA00022692"/>
    </source>
</evidence>
<evidence type="ECO:0000256" key="11">
    <source>
        <dbReference type="SAM" id="Phobius"/>
    </source>
</evidence>
<keyword evidence="3" id="KW-0808">Transferase</keyword>
<evidence type="ECO:0000256" key="6">
    <source>
        <dbReference type="ARBA" id="ARBA00023136"/>
    </source>
</evidence>
<keyword evidence="4 11" id="KW-0812">Transmembrane</keyword>
<feature type="binding site" evidence="10">
    <location>
        <position position="309"/>
    </location>
    <ligand>
        <name>Mn(2+)</name>
        <dbReference type="ChEBI" id="CHEBI:29035"/>
    </ligand>
</feature>
<name>A0A484K863_9ASTE</name>
<dbReference type="Pfam" id="PF03552">
    <property type="entry name" value="Cellulose_synt"/>
    <property type="match status" value="2"/>
</dbReference>
<feature type="binding site" evidence="10">
    <location>
        <position position="285"/>
    </location>
    <ligand>
        <name>Mn(2+)</name>
        <dbReference type="ChEBI" id="CHEBI:29035"/>
    </ligand>
</feature>
<feature type="transmembrane region" description="Helical" evidence="11">
    <location>
        <begin position="29"/>
        <end position="47"/>
    </location>
</feature>
<feature type="transmembrane region" description="Helical" evidence="11">
    <location>
        <begin position="741"/>
        <end position="759"/>
    </location>
</feature>
<feature type="active site" evidence="8">
    <location>
        <position position="475"/>
    </location>
</feature>
<feature type="transmembrane region" description="Helical" evidence="11">
    <location>
        <begin position="586"/>
        <end position="605"/>
    </location>
</feature>
<feature type="transmembrane region" description="Helical" evidence="11">
    <location>
        <begin position="546"/>
        <end position="566"/>
    </location>
</feature>
<dbReference type="EMBL" id="OOIL02000218">
    <property type="protein sequence ID" value="VFQ62161.1"/>
    <property type="molecule type" value="Genomic_DNA"/>
</dbReference>
<dbReference type="InterPro" id="IPR029044">
    <property type="entry name" value="Nucleotide-diphossugar_trans"/>
</dbReference>
<feature type="transmembrane region" description="Helical" evidence="11">
    <location>
        <begin position="681"/>
        <end position="704"/>
    </location>
</feature>
<feature type="transmembrane region" description="Helical" evidence="11">
    <location>
        <begin position="711"/>
        <end position="729"/>
    </location>
</feature>
<proteinExistence type="predicted"/>
<organism evidence="12 13">
    <name type="scientific">Cuscuta campestris</name>
    <dbReference type="NCBI Taxonomy" id="132261"/>
    <lineage>
        <taxon>Eukaryota</taxon>
        <taxon>Viridiplantae</taxon>
        <taxon>Streptophyta</taxon>
        <taxon>Embryophyta</taxon>
        <taxon>Tracheophyta</taxon>
        <taxon>Spermatophyta</taxon>
        <taxon>Magnoliopsida</taxon>
        <taxon>eudicotyledons</taxon>
        <taxon>Gunneridae</taxon>
        <taxon>Pentapetalae</taxon>
        <taxon>asterids</taxon>
        <taxon>lamiids</taxon>
        <taxon>Solanales</taxon>
        <taxon>Convolvulaceae</taxon>
        <taxon>Cuscuteae</taxon>
        <taxon>Cuscuta</taxon>
        <taxon>Cuscuta subgen. Grammica</taxon>
        <taxon>Cuscuta sect. Cleistogrammica</taxon>
    </lineage>
</organism>
<dbReference type="InterPro" id="IPR005150">
    <property type="entry name" value="Cellulose_synth"/>
</dbReference>
<feature type="active site" evidence="8">
    <location>
        <position position="152"/>
    </location>
</feature>
<evidence type="ECO:0000256" key="1">
    <source>
        <dbReference type="ARBA" id="ARBA00004127"/>
    </source>
</evidence>
<dbReference type="GO" id="GO:0012505">
    <property type="term" value="C:endomembrane system"/>
    <property type="evidence" value="ECO:0007669"/>
    <property type="project" value="UniProtKB-SubCell"/>
</dbReference>
<evidence type="ECO:0000313" key="13">
    <source>
        <dbReference type="Proteomes" id="UP000595140"/>
    </source>
</evidence>
<accession>A0A484K863</accession>
<dbReference type="GO" id="GO:0071555">
    <property type="term" value="P:cell wall organization"/>
    <property type="evidence" value="ECO:0007669"/>
    <property type="project" value="UniProtKB-KW"/>
</dbReference>
<evidence type="ECO:0000256" key="3">
    <source>
        <dbReference type="ARBA" id="ARBA00022679"/>
    </source>
</evidence>
<dbReference type="AlphaFoldDB" id="A0A484K863"/>
<reference evidence="12 13" key="1">
    <citation type="submission" date="2018-04" db="EMBL/GenBank/DDBJ databases">
        <authorList>
            <person name="Vogel A."/>
        </authorList>
    </citation>
    <scope>NUCLEOTIDE SEQUENCE [LARGE SCALE GENOMIC DNA]</scope>
</reference>
<dbReference type="SUPFAM" id="SSF53448">
    <property type="entry name" value="Nucleotide-diphospho-sugar transferases"/>
    <property type="match status" value="1"/>
</dbReference>
<evidence type="ECO:0000256" key="2">
    <source>
        <dbReference type="ARBA" id="ARBA00022676"/>
    </source>
</evidence>
<evidence type="ECO:0000256" key="7">
    <source>
        <dbReference type="ARBA" id="ARBA00023316"/>
    </source>
</evidence>
<dbReference type="OrthoDB" id="72851at2759"/>
<comment type="subcellular location">
    <subcellularLocation>
        <location evidence="1">Endomembrane system</location>
        <topology evidence="1">Multi-pass membrane protein</topology>
    </subcellularLocation>
</comment>
<evidence type="ECO:0000256" key="10">
    <source>
        <dbReference type="PIRSR" id="PIRSR605150-3"/>
    </source>
</evidence>
<evidence type="ECO:0000256" key="9">
    <source>
        <dbReference type="PIRSR" id="PIRSR605150-2"/>
    </source>
</evidence>
<dbReference type="GO" id="GO:0016760">
    <property type="term" value="F:cellulose synthase (UDP-forming) activity"/>
    <property type="evidence" value="ECO:0007669"/>
    <property type="project" value="InterPro"/>
</dbReference>
<keyword evidence="7" id="KW-0961">Cell wall biogenesis/degradation</keyword>
<keyword evidence="6 11" id="KW-0472">Membrane</keyword>
<feature type="binding site" evidence="9">
    <location>
        <position position="152"/>
    </location>
    <ligand>
        <name>UDP-alpha-D-glucose</name>
        <dbReference type="ChEBI" id="CHEBI:58885"/>
    </ligand>
</feature>
<evidence type="ECO:0000256" key="8">
    <source>
        <dbReference type="PIRSR" id="PIRSR605150-1"/>
    </source>
</evidence>
<feature type="transmembrane region" description="Helical" evidence="11">
    <location>
        <begin position="626"/>
        <end position="646"/>
    </location>
</feature>
<keyword evidence="2" id="KW-0328">Glycosyltransferase</keyword>
<dbReference type="GO" id="GO:0016020">
    <property type="term" value="C:membrane"/>
    <property type="evidence" value="ECO:0007669"/>
    <property type="project" value="InterPro"/>
</dbReference>